<dbReference type="EMBL" id="CAJVPQ010003149">
    <property type="protein sequence ID" value="CAG8619465.1"/>
    <property type="molecule type" value="Genomic_DNA"/>
</dbReference>
<dbReference type="Pfam" id="PF00651">
    <property type="entry name" value="BTB"/>
    <property type="match status" value="1"/>
</dbReference>
<dbReference type="Proteomes" id="UP000789570">
    <property type="component" value="Unassembled WGS sequence"/>
</dbReference>
<dbReference type="AlphaFoldDB" id="A0A9N9D140"/>
<keyword evidence="3" id="KW-1185">Reference proteome</keyword>
<dbReference type="Gene3D" id="3.30.710.10">
    <property type="entry name" value="Potassium Channel Kv1.1, Chain A"/>
    <property type="match status" value="1"/>
</dbReference>
<feature type="domain" description="BTB" evidence="1">
    <location>
        <begin position="18"/>
        <end position="91"/>
    </location>
</feature>
<name>A0A9N9D140_9GLOM</name>
<protein>
    <submittedName>
        <fullName evidence="2">10065_t:CDS:1</fullName>
    </submittedName>
</protein>
<dbReference type="PROSITE" id="PS50097">
    <property type="entry name" value="BTB"/>
    <property type="match status" value="1"/>
</dbReference>
<evidence type="ECO:0000313" key="3">
    <source>
        <dbReference type="Proteomes" id="UP000789570"/>
    </source>
</evidence>
<reference evidence="2" key="1">
    <citation type="submission" date="2021-06" db="EMBL/GenBank/DDBJ databases">
        <authorList>
            <person name="Kallberg Y."/>
            <person name="Tangrot J."/>
            <person name="Rosling A."/>
        </authorList>
    </citation>
    <scope>NUCLEOTIDE SEQUENCE</scope>
    <source>
        <strain evidence="2">UK204</strain>
    </source>
</reference>
<accession>A0A9N9D140</accession>
<comment type="caution">
    <text evidence="2">The sequence shown here is derived from an EMBL/GenBank/DDBJ whole genome shotgun (WGS) entry which is preliminary data.</text>
</comment>
<dbReference type="Pfam" id="PF07707">
    <property type="entry name" value="BACK"/>
    <property type="match status" value="1"/>
</dbReference>
<dbReference type="InterPro" id="IPR011333">
    <property type="entry name" value="SKP1/BTB/POZ_sf"/>
</dbReference>
<dbReference type="SUPFAM" id="SSF54695">
    <property type="entry name" value="POZ domain"/>
    <property type="match status" value="1"/>
</dbReference>
<evidence type="ECO:0000259" key="1">
    <source>
        <dbReference type="PROSITE" id="PS50097"/>
    </source>
</evidence>
<dbReference type="InterPro" id="IPR011705">
    <property type="entry name" value="BACK"/>
</dbReference>
<sequence>MPSIHHHHHHIPLINKEYDMIIYVGEEPSIKTFHAHSNILRDKSPYFLAALSSNWIQRENGMIVYRKPNISPEIFEVILSFCYTNYAKLSDKDGKFIIELLISADEMIFTSFINYIQKNFTTAQLSWLQENCLEITQFAFKYPSFQALQHVCLETICENPSILFKSPQFTSFESNILLGLLQRNELNLYEVELWDYIVHWGIKQNPNIPVNPSSWSRCDIIAVKSSIEEYLPYIRFCNMTQSEFQRYVWPYRTLIPYELYDSIMTNFIMPLFKCKQIMRQRGTGIQSRLINWDHLSYICGWIDRRIEPYSANAIYKLNSDVEVINFGNGDLRLDNNFNESFSCSARKHSYEMGIRSDTSSFCVEEFEVFKIINRNE</sequence>
<gene>
    <name evidence="2" type="ORF">FCALED_LOCUS9478</name>
</gene>
<evidence type="ECO:0000313" key="2">
    <source>
        <dbReference type="EMBL" id="CAG8619465.1"/>
    </source>
</evidence>
<dbReference type="CDD" id="cd18186">
    <property type="entry name" value="BTB_POZ_ZBTB_KLHL-like"/>
    <property type="match status" value="1"/>
</dbReference>
<dbReference type="PANTHER" id="PTHR45774">
    <property type="entry name" value="BTB/POZ DOMAIN-CONTAINING"/>
    <property type="match status" value="1"/>
</dbReference>
<proteinExistence type="predicted"/>
<organism evidence="2 3">
    <name type="scientific">Funneliformis caledonium</name>
    <dbReference type="NCBI Taxonomy" id="1117310"/>
    <lineage>
        <taxon>Eukaryota</taxon>
        <taxon>Fungi</taxon>
        <taxon>Fungi incertae sedis</taxon>
        <taxon>Mucoromycota</taxon>
        <taxon>Glomeromycotina</taxon>
        <taxon>Glomeromycetes</taxon>
        <taxon>Glomerales</taxon>
        <taxon>Glomeraceae</taxon>
        <taxon>Funneliformis</taxon>
    </lineage>
</organism>
<dbReference type="PANTHER" id="PTHR45774:SF3">
    <property type="entry name" value="BTB (POZ) DOMAIN-CONTAINING 2B-RELATED"/>
    <property type="match status" value="1"/>
</dbReference>
<dbReference type="InterPro" id="IPR000210">
    <property type="entry name" value="BTB/POZ_dom"/>
</dbReference>
<dbReference type="Gene3D" id="1.25.40.420">
    <property type="match status" value="1"/>
</dbReference>
<dbReference type="OrthoDB" id="194443at2759"/>
<dbReference type="SMART" id="SM00225">
    <property type="entry name" value="BTB"/>
    <property type="match status" value="1"/>
</dbReference>